<evidence type="ECO:0000256" key="1">
    <source>
        <dbReference type="ARBA" id="ARBA00022450"/>
    </source>
</evidence>
<evidence type="ECO:0000256" key="4">
    <source>
        <dbReference type="ARBA" id="ARBA00023268"/>
    </source>
</evidence>
<dbReference type="SUPFAM" id="SSF55048">
    <property type="entry name" value="Probable ACP-binding domain of malonyl-CoA ACP transacylase"/>
    <property type="match status" value="1"/>
</dbReference>
<evidence type="ECO:0000256" key="3">
    <source>
        <dbReference type="ARBA" id="ARBA00022679"/>
    </source>
</evidence>
<dbReference type="InterPro" id="IPR050091">
    <property type="entry name" value="PKS_NRPS_Biosynth_Enz"/>
</dbReference>
<evidence type="ECO:0000259" key="8">
    <source>
        <dbReference type="PROSITE" id="PS50075"/>
    </source>
</evidence>
<dbReference type="PROSITE" id="PS52019">
    <property type="entry name" value="PKS_MFAS_DH"/>
    <property type="match status" value="1"/>
</dbReference>
<dbReference type="EMBL" id="WIGN01000199">
    <property type="protein sequence ID" value="KAF6804798.1"/>
    <property type="molecule type" value="Genomic_DNA"/>
</dbReference>
<dbReference type="PROSITE" id="PS00012">
    <property type="entry name" value="PHOSPHOPANTETHEINE"/>
    <property type="match status" value="1"/>
</dbReference>
<feature type="compositionally biased region" description="Low complexity" evidence="7">
    <location>
        <begin position="1996"/>
        <end position="2008"/>
    </location>
</feature>
<dbReference type="Gene3D" id="3.40.50.720">
    <property type="entry name" value="NAD(P)-binding Rossmann-like Domain"/>
    <property type="match status" value="2"/>
</dbReference>
<dbReference type="Gene3D" id="3.40.366.10">
    <property type="entry name" value="Malonyl-Coenzyme A Acyl Carrier Protein, domain 2"/>
    <property type="match status" value="2"/>
</dbReference>
<dbReference type="InterPro" id="IPR006162">
    <property type="entry name" value="Ppantetheine_attach_site"/>
</dbReference>
<protein>
    <submittedName>
        <fullName evidence="11">Iterative polyketide synthase CazM 11</fullName>
    </submittedName>
</protein>
<dbReference type="CDD" id="cd00833">
    <property type="entry name" value="PKS"/>
    <property type="match status" value="1"/>
</dbReference>
<accession>A0A8H6MQQ3</accession>
<dbReference type="SMART" id="SM00827">
    <property type="entry name" value="PKS_AT"/>
    <property type="match status" value="1"/>
</dbReference>
<feature type="region of interest" description="Disordered" evidence="7">
    <location>
        <begin position="1983"/>
        <end position="2018"/>
    </location>
</feature>
<feature type="region of interest" description="Disordered" evidence="7">
    <location>
        <begin position="1873"/>
        <end position="1909"/>
    </location>
</feature>
<feature type="domain" description="PKS/mFAS DH" evidence="10">
    <location>
        <begin position="1549"/>
        <end position="1860"/>
    </location>
</feature>
<keyword evidence="1" id="KW-0596">Phosphopantetheine</keyword>
<dbReference type="InterPro" id="IPR009081">
    <property type="entry name" value="PP-bd_ACP"/>
</dbReference>
<evidence type="ECO:0000256" key="2">
    <source>
        <dbReference type="ARBA" id="ARBA00022553"/>
    </source>
</evidence>
<evidence type="ECO:0000313" key="12">
    <source>
        <dbReference type="Proteomes" id="UP000652219"/>
    </source>
</evidence>
<sequence length="2932" mass="317761">MPPPKGTPGNILEGPALATGDYDVTSVVHCNPYPAIDPSNFDFSGKAVLVTGASRGLGRAMVLAFAAAGASKIAAGARGDTASLKDVVASSARANDHAEPQFLPLALDVADEASVGAAAVAIRAEFGRLDVVINNAGVLGSFGKVGDTDPGQWSRVFQVNLLGPYLVSRAMVPLLRQSEHSYVIHVASVGAHLVNPALSAYQTSKAALVRFSQLLDREYSDDGVTFFSVHPGNCQTDIMGPEKLDDFHKSIYIDSPALCAQSLAYLTSEPRPWLGGRYVNCTWDLPELMAQKDAIVEGDKLKTRQRLIEAPRSSWLLDTIHDLPTHWPALCARFPSINPVPTASQLEYLFLFFKTGDIHASLDQLPNAILTPMVVLCQLLQYEQYAIHRFAAGSVAAGDFVAALGREVVEAVGFCTGLLSAFAVASSASQTELQQHGAAAIRIAMLIGALVDERETPSGNEAHRGPSQCLSVMWNSPRSGAQVKNIVEQFSENAFISVKYNEMRATITVTESSLASLNEKLRDAGISTMCIGLKGRFHFGAHRVTLGDAMSFCDSQQAFQPPNASQTILLHHVALTSILAETCDWHLTFSKTLEESLSKASAPVSLVAFGRERFIPPFFSSRVSQRLTHVEDLKLGSSTVSPSPSSSPKPHQTYPQTQSNGYVAVVGMACKVAGADDVDELWDLLCKAESQHVEVKPDRIDFRSAWRDVDPERKWFGNFICDPDAFDHRFFKKSPREAASQDPQQRQLLPVAYQAVEQSAYLSKPVPQREKRVGCYIGVVSTDYENNIACHAANAFSATGNLRSFIAGQVSHYFGWEAPSMTLDTACSASAVSVNLACNAILAGECVAALAGGTNIITNPLWFQNLGGASFLSPTGPCKPFDANADGYCRGEGVAAVFLKSLPQAIADGDQILGCIAATAVTQNRNCTPIFVPNEPSLSSLFDIATRRAGLEPSHITVVEAHGTGTPVGDPAGLIGYTESVSGVMSLIKVILMINRGYIPPQASFWAMSPHIKVSPSDMIQVPTSLLPWEDDFRAALINNYCASGSNAAMVVTQRPGRARGQGGIGDDGAVAAPASLKYPFCFYGSDDRSIRDFCGRLTSFLQPKAHAGWIRPSLADVAFASSRQANPALARRMVLTCDSVDDLETTVSRLAMADASIPALATQQERPVVLCFGGQVSKFVDLDRRLNDSITALRFYLAQCDSAISSLGLEGIYPDIFRRDPAEDAVKLQTMLFAMQYSCAKVWMDCGVEVAAVVGHSFGELTALCVSGTLSLRDAVKLVAGRSRVVRDLWDGDCGAMLAIEAELPAVEGLLADVNAGRDEADAANIACYNGPRSFTLAGSTAAVDRLQDALSRGLSFSGLRIKRLSVSNAFHSALVNPLWSDLELVGEGLSFKAPEIYLERSTMDASHGPLTASFVPEHMRNPVFFDHAVQRLAKRFPSCVFLEAGSNSTITAMANRALGSPAGCHFQAVNINTDNAWQNLVDTTSALWKEGVPVKFWAHHSSQAQDYQPVLLPPYQFEKSRHWLRAKAPQRSLSVPVNQASASEPPKGLFSFQGYQDDGRRRATFVINTDNPKYQSFVSGHTIAMTAPICPATLEVDMTVEAISSLKPDLLVSGFLPEIRGVSNQAPICVDPSKAVRLEMEAMDKDSHDWRFSIVSCKANGTGAPTVCVTGRVVWRARSESSYQAEFARLGRLVPHDRCKRLLESDEVDDCIQGRAVYAAFAHVVDYGAEYRGLKRLVGRHGESAGRVVKRHAGKTWIDTHLSDCFSQVGGVWVNCMTDTDAADMYIANGFEVWMRSPAYPSGLDGRPEQWDVFANHQTAANGKGYVTDIFVFDAARGTLLEVILGIDYHRVQKLSMSKLLSRMTPGSQQQLAPGAIVAPQPEPKKPSASRAKRNQTVKTSAPRSDVPERCRRLLGIMCGLDSSDIKNSSTPADLGIDSLMGMELAREIESEFKCSFPAEILMDISSFRKMFAAIETVKGMPPNAAREDEDDTASSAASGSQSDSDPGTPLTASSDNGWDIERFLAEFLGIEKDDISPGQFLRDLGIDSLLSSELRSDVAARFDRHFAEDVSIEELTVLEFVSKIDGKRAPKPVAAPNAPLPSPTPVRAKTAHASSSSGQPLSLPVEAVLDAFGKTKRQTDRFIADHGCGGYLEKVYPKQTRLCVALTVEAFAQLGCFIAQAKPGQRLERIAGLPSQQRLVDHLYRMLEEDGRLIDVIGDEITRTSVAAPVESSQAILQDLLRRFPDHAIASKLTHYAGTKLADVISGKTDGVKVIFGSSEGRDLVAALYGDSALNMLSYKMMADFLRRLVSNIPRSGHGGADGLLRILEMGAGTGGTTKWMLPLLASLDVPLEYTFTDLSPGFVAAARGKFRDYPFAKYRVHDIEKTPADDLVGTQHIVIASNAIHATVSLERSLEQTRKFLRPDGFAMMLEMTETLSWVDVVFGLFEGWWLFEDGRNHAIAHETRWEKACHAVGFSHVDWTEGYLAESDIQRIFVAMGSGAQQSRLSIDPRPPARNLTTDLSARGADVEAMVQRYAANFTLPKASPSRTSSHTVVLVTGASGSLGSHLVAHLSRQPGVSAVVCLNRPSSNGRPPREKQIEAFTSRGISLADAELAKLQVVEADTSKPGLGLPANEYEQLVRSVTHIVHGAWPMSATRPFRGFESQFRALRNLVDFAAAASASSAAGEKISLLFVSSIAVVGHYPLWTGQARAPEERAEIKSVLPSGYSDAKLACERILDETLLRHPDRFRTMTARIGQIAGSTTSGYWNPVEHFCFLVKSSQTLSIFPDLDGVLLWCPVDVVAGTVADLVLADNTPYPIYHIDNPVTQPWKEMTAVLAEAIGVPSDKLVPMAEWLTRVRRSLLSDAENPVVKLADFLEDHFPRMSCGGLILDTTKACEHSGTLAAQGAIKPELARRYVKYWKEIGFLR</sequence>
<dbReference type="InterPro" id="IPR041068">
    <property type="entry name" value="HTH_51"/>
</dbReference>
<dbReference type="InterPro" id="IPR014030">
    <property type="entry name" value="Ketoacyl_synth_N"/>
</dbReference>
<dbReference type="Pfam" id="PF16073">
    <property type="entry name" value="SAT"/>
    <property type="match status" value="1"/>
</dbReference>
<keyword evidence="12" id="KW-1185">Reference proteome</keyword>
<feature type="domain" description="Carrier" evidence="8">
    <location>
        <begin position="1907"/>
        <end position="1981"/>
    </location>
</feature>
<feature type="region of interest" description="Disordered" evidence="7">
    <location>
        <begin position="2094"/>
        <end position="2123"/>
    </location>
</feature>
<dbReference type="SMART" id="SM00825">
    <property type="entry name" value="PKS_KS"/>
    <property type="match status" value="1"/>
</dbReference>
<reference evidence="11 12" key="1">
    <citation type="journal article" date="2020" name="Phytopathology">
        <title>Genome Sequence Resources of Colletotrichum truncatum, C. plurivorum, C. musicola, and C. sojae: Four Species Pathogenic to Soybean (Glycine max).</title>
        <authorList>
            <person name="Rogerio F."/>
            <person name="Boufleur T.R."/>
            <person name="Ciampi-Guillardi M."/>
            <person name="Sukno S.A."/>
            <person name="Thon M.R."/>
            <person name="Massola Junior N.S."/>
            <person name="Baroncelli R."/>
        </authorList>
    </citation>
    <scope>NUCLEOTIDE SEQUENCE [LARGE SCALE GENOMIC DNA]</scope>
    <source>
        <strain evidence="11 12">LFN0009</strain>
    </source>
</reference>
<dbReference type="InterPro" id="IPR016036">
    <property type="entry name" value="Malonyl_transacylase_ACP-bd"/>
</dbReference>
<dbReference type="InterPro" id="IPR016035">
    <property type="entry name" value="Acyl_Trfase/lysoPLipase"/>
</dbReference>
<dbReference type="Pfam" id="PF00698">
    <property type="entry name" value="Acyl_transf_1"/>
    <property type="match status" value="1"/>
</dbReference>
<dbReference type="InterPro" id="IPR036736">
    <property type="entry name" value="ACP-like_sf"/>
</dbReference>
<dbReference type="Pfam" id="PF00106">
    <property type="entry name" value="adh_short"/>
    <property type="match status" value="1"/>
</dbReference>
<evidence type="ECO:0000256" key="5">
    <source>
        <dbReference type="ARBA" id="ARBA00023315"/>
    </source>
</evidence>
<feature type="region of interest" description="Disordered" evidence="7">
    <location>
        <begin position="636"/>
        <end position="657"/>
    </location>
</feature>
<evidence type="ECO:0000259" key="10">
    <source>
        <dbReference type="PROSITE" id="PS52019"/>
    </source>
</evidence>
<organism evidence="11 12">
    <name type="scientific">Colletotrichum sojae</name>
    <dbReference type="NCBI Taxonomy" id="2175907"/>
    <lineage>
        <taxon>Eukaryota</taxon>
        <taxon>Fungi</taxon>
        <taxon>Dikarya</taxon>
        <taxon>Ascomycota</taxon>
        <taxon>Pezizomycotina</taxon>
        <taxon>Sordariomycetes</taxon>
        <taxon>Hypocreomycetidae</taxon>
        <taxon>Glomerellales</taxon>
        <taxon>Glomerellaceae</taxon>
        <taxon>Colletotrichum</taxon>
        <taxon>Colletotrichum orchidearum species complex</taxon>
    </lineage>
</organism>
<feature type="domain" description="Carrier" evidence="8">
    <location>
        <begin position="2017"/>
        <end position="2091"/>
    </location>
</feature>
<evidence type="ECO:0000313" key="11">
    <source>
        <dbReference type="EMBL" id="KAF6804798.1"/>
    </source>
</evidence>
<feature type="region of interest" description="N-terminal hotdog fold" evidence="6">
    <location>
        <begin position="1549"/>
        <end position="1682"/>
    </location>
</feature>
<dbReference type="SUPFAM" id="SSF53901">
    <property type="entry name" value="Thiolase-like"/>
    <property type="match status" value="2"/>
</dbReference>
<dbReference type="PANTHER" id="PTHR43775">
    <property type="entry name" value="FATTY ACID SYNTHASE"/>
    <property type="match status" value="1"/>
</dbReference>
<comment type="caution">
    <text evidence="11">The sequence shown here is derived from an EMBL/GenBank/DDBJ whole genome shotgun (WGS) entry which is preliminary data.</text>
</comment>
<dbReference type="Gene3D" id="3.10.129.110">
    <property type="entry name" value="Polyketide synthase dehydratase"/>
    <property type="match status" value="1"/>
</dbReference>
<dbReference type="SUPFAM" id="SSF51735">
    <property type="entry name" value="NAD(P)-binding Rossmann-fold domains"/>
    <property type="match status" value="2"/>
</dbReference>
<dbReference type="SUPFAM" id="SSF47336">
    <property type="entry name" value="ACP-like"/>
    <property type="match status" value="2"/>
</dbReference>
<dbReference type="GO" id="GO:0044550">
    <property type="term" value="P:secondary metabolite biosynthetic process"/>
    <property type="evidence" value="ECO:0007669"/>
    <property type="project" value="UniProtKB-ARBA"/>
</dbReference>
<dbReference type="Pfam" id="PF08242">
    <property type="entry name" value="Methyltransf_12"/>
    <property type="match status" value="1"/>
</dbReference>
<dbReference type="Proteomes" id="UP000652219">
    <property type="component" value="Unassembled WGS sequence"/>
</dbReference>
<dbReference type="InterPro" id="IPR032088">
    <property type="entry name" value="SAT"/>
</dbReference>
<keyword evidence="2" id="KW-0597">Phosphoprotein</keyword>
<dbReference type="PROSITE" id="PS52004">
    <property type="entry name" value="KS3_2"/>
    <property type="match status" value="1"/>
</dbReference>
<dbReference type="Gene3D" id="3.40.50.150">
    <property type="entry name" value="Vaccinia Virus protein VP39"/>
    <property type="match status" value="1"/>
</dbReference>
<dbReference type="PROSITE" id="PS50075">
    <property type="entry name" value="CARRIER"/>
    <property type="match status" value="2"/>
</dbReference>
<dbReference type="CDD" id="cd05233">
    <property type="entry name" value="SDR_c"/>
    <property type="match status" value="1"/>
</dbReference>
<proteinExistence type="predicted"/>
<keyword evidence="3" id="KW-0808">Transferase</keyword>
<dbReference type="Gene3D" id="3.40.47.10">
    <property type="match status" value="1"/>
</dbReference>
<feature type="active site" description="Proton donor; for dehydratase activity" evidence="6">
    <location>
        <position position="1766"/>
    </location>
</feature>
<dbReference type="GO" id="GO:0004312">
    <property type="term" value="F:fatty acid synthase activity"/>
    <property type="evidence" value="ECO:0007669"/>
    <property type="project" value="TreeGrafter"/>
</dbReference>
<evidence type="ECO:0000256" key="7">
    <source>
        <dbReference type="SAM" id="MobiDB-lite"/>
    </source>
</evidence>
<dbReference type="Pfam" id="PF18558">
    <property type="entry name" value="HTH_51"/>
    <property type="match status" value="1"/>
</dbReference>
<dbReference type="GO" id="GO:0006633">
    <property type="term" value="P:fatty acid biosynthetic process"/>
    <property type="evidence" value="ECO:0007669"/>
    <property type="project" value="TreeGrafter"/>
</dbReference>
<feature type="domain" description="Ketosynthase family 3 (KS3)" evidence="9">
    <location>
        <begin position="660"/>
        <end position="1054"/>
    </location>
</feature>
<dbReference type="InterPro" id="IPR014031">
    <property type="entry name" value="Ketoacyl_synth_C"/>
</dbReference>
<dbReference type="SUPFAM" id="SSF53335">
    <property type="entry name" value="S-adenosyl-L-methionine-dependent methyltransferases"/>
    <property type="match status" value="1"/>
</dbReference>
<dbReference type="PANTHER" id="PTHR43775:SF14">
    <property type="entry name" value="ITERATIVE POLYKETIDE SYNTHASE AFOE-RELATED"/>
    <property type="match status" value="1"/>
</dbReference>
<keyword evidence="5" id="KW-0012">Acyltransferase</keyword>
<dbReference type="Gene3D" id="3.30.70.3290">
    <property type="match status" value="1"/>
</dbReference>
<evidence type="ECO:0000259" key="9">
    <source>
        <dbReference type="PROSITE" id="PS52004"/>
    </source>
</evidence>
<dbReference type="InterPro" id="IPR013217">
    <property type="entry name" value="Methyltransf_12"/>
</dbReference>
<dbReference type="InterPro" id="IPR029063">
    <property type="entry name" value="SAM-dependent_MTases_sf"/>
</dbReference>
<dbReference type="PRINTS" id="PR00081">
    <property type="entry name" value="GDHRDH"/>
</dbReference>
<dbReference type="Gene3D" id="1.10.1200.10">
    <property type="entry name" value="ACP-like"/>
    <property type="match status" value="2"/>
</dbReference>
<dbReference type="Pfam" id="PF00550">
    <property type="entry name" value="PP-binding"/>
    <property type="match status" value="2"/>
</dbReference>
<dbReference type="InterPro" id="IPR002347">
    <property type="entry name" value="SDR_fam"/>
</dbReference>
<dbReference type="InterPro" id="IPR036291">
    <property type="entry name" value="NAD(P)-bd_dom_sf"/>
</dbReference>
<dbReference type="Pfam" id="PF00109">
    <property type="entry name" value="ketoacyl-synt"/>
    <property type="match status" value="1"/>
</dbReference>
<dbReference type="InterPro" id="IPR049900">
    <property type="entry name" value="PKS_mFAS_DH"/>
</dbReference>
<dbReference type="InterPro" id="IPR014043">
    <property type="entry name" value="Acyl_transferase_dom"/>
</dbReference>
<dbReference type="InterPro" id="IPR020841">
    <property type="entry name" value="PKS_Beta-ketoAc_synthase_dom"/>
</dbReference>
<dbReference type="Pfam" id="PF02801">
    <property type="entry name" value="Ketoacyl-synt_C"/>
    <property type="match status" value="1"/>
</dbReference>
<dbReference type="InterPro" id="IPR042104">
    <property type="entry name" value="PKS_dehydratase_sf"/>
</dbReference>
<dbReference type="InterPro" id="IPR001227">
    <property type="entry name" value="Ac_transferase_dom_sf"/>
</dbReference>
<evidence type="ECO:0000256" key="6">
    <source>
        <dbReference type="PROSITE-ProRule" id="PRU01363"/>
    </source>
</evidence>
<gene>
    <name evidence="11" type="ORF">CSOJ01_09951</name>
</gene>
<feature type="region of interest" description="C-terminal hotdog fold" evidence="6">
    <location>
        <begin position="1710"/>
        <end position="1860"/>
    </location>
</feature>
<feature type="compositionally biased region" description="Low complexity" evidence="7">
    <location>
        <begin position="637"/>
        <end position="650"/>
    </location>
</feature>
<feature type="active site" description="Proton acceptor; for dehydratase activity" evidence="6">
    <location>
        <position position="1583"/>
    </location>
</feature>
<keyword evidence="4" id="KW-0511">Multifunctional enzyme</keyword>
<dbReference type="SUPFAM" id="SSF52151">
    <property type="entry name" value="FabD/lysophospholipase-like"/>
    <property type="match status" value="1"/>
</dbReference>
<dbReference type="Pfam" id="PF07993">
    <property type="entry name" value="NAD_binding_4"/>
    <property type="match status" value="1"/>
</dbReference>
<dbReference type="InterPro" id="IPR013120">
    <property type="entry name" value="FAR_NAD-bd"/>
</dbReference>
<name>A0A8H6MQQ3_9PEZI</name>
<dbReference type="InterPro" id="IPR016039">
    <property type="entry name" value="Thiolase-like"/>
</dbReference>